<dbReference type="Pfam" id="PF07693">
    <property type="entry name" value="KAP_NTPase"/>
    <property type="match status" value="1"/>
</dbReference>
<sequence>MNIDLQEFFDACDPSKTLMMGRISDRRYYIDFSSVRGGKIIEALKRTIIRLSPNKPTCQLFTGHIGCGKSTELSRLQSELEGDGFYVIYFESTQDLDENDVDITDILLAIARQVSETLEQQKIELQPKGFKSFLNEIWDFLQTPVIVSGEAEVLGAGVKASTEGEFEVSLPVGIGKITARAMDSPKLRSQLRQYLEPQTNRILQFINDEVLSVAISQLKHRGYKGLVVIIDNLDRVENREISTSGRLLPEYLFVDRGEQLRKLNCHLVYTLPLSLVFSNDCETLKNRLGGGLDPKVLPMVPVCNRDGTVCTSGMELLRQMVLARAFPDVFPQHRLELVTQIFEEPASLDRLCWVSGGHARNLLGILYRCIQEEDPPISSIVLERAIREARDRLLLAVDDHEWELLFQVVQEQNLKGEREYQTLLRSLFVFEYQDHRGRWFGLNPLLAETQRFKQWQAQEASRI</sequence>
<dbReference type="STRING" id="1925591.BI308_15280"/>
<dbReference type="Proteomes" id="UP000183940">
    <property type="component" value="Unassembled WGS sequence"/>
</dbReference>
<name>A0A1L9QPT5_9CYAN</name>
<keyword evidence="3" id="KW-1185">Reference proteome</keyword>
<evidence type="ECO:0000259" key="1">
    <source>
        <dbReference type="Pfam" id="PF07693"/>
    </source>
</evidence>
<dbReference type="Gene3D" id="3.40.50.300">
    <property type="entry name" value="P-loop containing nucleotide triphosphate hydrolases"/>
    <property type="match status" value="1"/>
</dbReference>
<dbReference type="SUPFAM" id="SSF52540">
    <property type="entry name" value="P-loop containing nucleoside triphosphate hydrolases"/>
    <property type="match status" value="2"/>
</dbReference>
<evidence type="ECO:0000313" key="3">
    <source>
        <dbReference type="Proteomes" id="UP000183940"/>
    </source>
</evidence>
<organism evidence="2 3">
    <name type="scientific">Roseofilum reptotaenium AO1-A</name>
    <dbReference type="NCBI Taxonomy" id="1925591"/>
    <lineage>
        <taxon>Bacteria</taxon>
        <taxon>Bacillati</taxon>
        <taxon>Cyanobacteriota</taxon>
        <taxon>Cyanophyceae</taxon>
        <taxon>Desertifilales</taxon>
        <taxon>Desertifilaceae</taxon>
        <taxon>Roseofilum</taxon>
    </lineage>
</organism>
<evidence type="ECO:0000313" key="2">
    <source>
        <dbReference type="EMBL" id="OJJ24659.1"/>
    </source>
</evidence>
<comment type="caution">
    <text evidence="2">The sequence shown here is derived from an EMBL/GenBank/DDBJ whole genome shotgun (WGS) entry which is preliminary data.</text>
</comment>
<dbReference type="AlphaFoldDB" id="A0A1L9QPT5"/>
<dbReference type="InterPro" id="IPR011646">
    <property type="entry name" value="KAP_P-loop"/>
</dbReference>
<reference evidence="2" key="1">
    <citation type="submission" date="2016-10" db="EMBL/GenBank/DDBJ databases">
        <title>CRISPR-Cas defence system in Roseofilum reptotaenium: evidence of a bacteriophage-cyanobacterium arms race in the coral black band disease.</title>
        <authorList>
            <person name="Buerger P."/>
            <person name="Wood-Charlson E.M."/>
            <person name="Weynberg K.D."/>
            <person name="Willis B."/>
            <person name="Van Oppen M.J."/>
        </authorList>
    </citation>
    <scope>NUCLEOTIDE SEQUENCE [LARGE SCALE GENOMIC DNA]</scope>
    <source>
        <strain evidence="2">AO1-A</strain>
    </source>
</reference>
<proteinExistence type="predicted"/>
<dbReference type="EMBL" id="MLAW01000027">
    <property type="protein sequence ID" value="OJJ24659.1"/>
    <property type="molecule type" value="Genomic_DNA"/>
</dbReference>
<accession>A0A1L9QPT5</accession>
<dbReference type="InterPro" id="IPR027417">
    <property type="entry name" value="P-loop_NTPase"/>
</dbReference>
<protein>
    <submittedName>
        <fullName evidence="2">KAP family P-loop domain-containing protein</fullName>
    </submittedName>
</protein>
<feature type="domain" description="KAP NTPase" evidence="1">
    <location>
        <begin position="39"/>
        <end position="242"/>
    </location>
</feature>
<gene>
    <name evidence="2" type="ORF">BI308_15280</name>
</gene>